<evidence type="ECO:0000313" key="7">
    <source>
        <dbReference type="EMBL" id="ANE44352.1"/>
    </source>
</evidence>
<dbReference type="InterPro" id="IPR036627">
    <property type="entry name" value="CobW-likC_sf"/>
</dbReference>
<dbReference type="OrthoDB" id="9808822at2"/>
<evidence type="ECO:0000256" key="1">
    <source>
        <dbReference type="ARBA" id="ARBA00022741"/>
    </source>
</evidence>
<gene>
    <name evidence="7" type="ORF">SU48_11925</name>
</gene>
<dbReference type="GO" id="GO:0016787">
    <property type="term" value="F:hydrolase activity"/>
    <property type="evidence" value="ECO:0007669"/>
    <property type="project" value="UniProtKB-KW"/>
</dbReference>
<dbReference type="KEGG" id="dpu:SU48_11925"/>
<evidence type="ECO:0000313" key="8">
    <source>
        <dbReference type="Proteomes" id="UP000077363"/>
    </source>
</evidence>
<comment type="catalytic activity">
    <reaction evidence="5">
        <text>GTP + H2O = GDP + phosphate + H(+)</text>
        <dbReference type="Rhea" id="RHEA:19669"/>
        <dbReference type="ChEBI" id="CHEBI:15377"/>
        <dbReference type="ChEBI" id="CHEBI:15378"/>
        <dbReference type="ChEBI" id="CHEBI:37565"/>
        <dbReference type="ChEBI" id="CHEBI:43474"/>
        <dbReference type="ChEBI" id="CHEBI:58189"/>
    </reaction>
    <physiologicalReaction direction="left-to-right" evidence="5">
        <dbReference type="Rhea" id="RHEA:19670"/>
    </physiologicalReaction>
</comment>
<keyword evidence="8" id="KW-1185">Reference proteome</keyword>
<dbReference type="InterPro" id="IPR003495">
    <property type="entry name" value="CobW/HypB/UreG_nucleotide-bd"/>
</dbReference>
<name>A0A172TBL0_9DEIO</name>
<evidence type="ECO:0000256" key="3">
    <source>
        <dbReference type="ARBA" id="ARBA00023186"/>
    </source>
</evidence>
<dbReference type="InterPro" id="IPR027417">
    <property type="entry name" value="P-loop_NTPase"/>
</dbReference>
<dbReference type="SMART" id="SM00833">
    <property type="entry name" value="CobW_C"/>
    <property type="match status" value="1"/>
</dbReference>
<dbReference type="PANTHER" id="PTHR43603">
    <property type="entry name" value="COBW DOMAIN-CONTAINING PROTEIN DDB_G0274527"/>
    <property type="match status" value="1"/>
</dbReference>
<dbReference type="RefSeq" id="WP_064015430.1">
    <property type="nucleotide sequence ID" value="NZ_CP011387.1"/>
</dbReference>
<dbReference type="Pfam" id="PF07683">
    <property type="entry name" value="CobW_C"/>
    <property type="match status" value="1"/>
</dbReference>
<dbReference type="InterPro" id="IPR011629">
    <property type="entry name" value="CobW-like_C"/>
</dbReference>
<proteinExistence type="inferred from homology"/>
<dbReference type="InterPro" id="IPR051927">
    <property type="entry name" value="Zn_Chap_cDPG_Synth"/>
</dbReference>
<protein>
    <submittedName>
        <fullName evidence="7">Cobalamin biosynthesis protein P47K</fullName>
    </submittedName>
</protein>
<sequence>MTSLAPIDPRHPPTASVPITVLCGFLGAGKTTLLNHLLTQTEGRKIAVIVNEFGAVNIDASLVVKTDEKTIELSNGCICCTLRGDLLHAVHDLLETRQLDHILIESTGIGEPLPIAQSFCLTPEELEIEPEPGQAPIPNLLGRVHVDAMITVVDAAQFFPLWNLSESIPGDEQERGYGELLAEQIEFADLIVLNKLDLASADDVQSLRELVAITNPRARVLEAVRGRVEADAVLNVNLFDFDAASQLDSWMEELEKEHTPESESYGLGTHIYRRQQPFNADAFHRALTTGLPHNVIRSKGWINLGDGVATLWNHTGRQLALEQAGEWLSDEGAFSEIVFIGRDLDGAALDALLDGALQA</sequence>
<evidence type="ECO:0000259" key="6">
    <source>
        <dbReference type="SMART" id="SM00833"/>
    </source>
</evidence>
<evidence type="ECO:0000256" key="5">
    <source>
        <dbReference type="ARBA" id="ARBA00049117"/>
    </source>
</evidence>
<dbReference type="STRING" id="1182568.SU48_11925"/>
<dbReference type="GO" id="GO:0000166">
    <property type="term" value="F:nucleotide binding"/>
    <property type="evidence" value="ECO:0007669"/>
    <property type="project" value="UniProtKB-KW"/>
</dbReference>
<dbReference type="EMBL" id="CP011387">
    <property type="protein sequence ID" value="ANE44352.1"/>
    <property type="molecule type" value="Genomic_DNA"/>
</dbReference>
<dbReference type="PATRIC" id="fig|1182568.3.peg.2471"/>
<keyword evidence="1" id="KW-0547">Nucleotide-binding</keyword>
<dbReference type="Gene3D" id="3.40.50.300">
    <property type="entry name" value="P-loop containing nucleotide triphosphate hydrolases"/>
    <property type="match status" value="1"/>
</dbReference>
<comment type="similarity">
    <text evidence="4">Belongs to the SIMIBI class G3E GTPase family. ZNG1 subfamily.</text>
</comment>
<dbReference type="Pfam" id="PF02492">
    <property type="entry name" value="cobW"/>
    <property type="match status" value="1"/>
</dbReference>
<organism evidence="7 8">
    <name type="scientific">Deinococcus puniceus</name>
    <dbReference type="NCBI Taxonomy" id="1182568"/>
    <lineage>
        <taxon>Bacteria</taxon>
        <taxon>Thermotogati</taxon>
        <taxon>Deinococcota</taxon>
        <taxon>Deinococci</taxon>
        <taxon>Deinococcales</taxon>
        <taxon>Deinococcaceae</taxon>
        <taxon>Deinococcus</taxon>
    </lineage>
</organism>
<dbReference type="SUPFAM" id="SSF90002">
    <property type="entry name" value="Hypothetical protein YjiA, C-terminal domain"/>
    <property type="match status" value="1"/>
</dbReference>
<accession>A0A172TBL0</accession>
<dbReference type="PANTHER" id="PTHR43603:SF1">
    <property type="entry name" value="ZINC-REGULATED GTPASE METALLOPROTEIN ACTIVATOR 1"/>
    <property type="match status" value="1"/>
</dbReference>
<dbReference type="Gene3D" id="3.30.1220.10">
    <property type="entry name" value="CobW-like, C-terminal domain"/>
    <property type="match status" value="1"/>
</dbReference>
<keyword evidence="2" id="KW-0378">Hydrolase</keyword>
<evidence type="ECO:0000256" key="4">
    <source>
        <dbReference type="ARBA" id="ARBA00034320"/>
    </source>
</evidence>
<dbReference type="AlphaFoldDB" id="A0A172TBL0"/>
<evidence type="ECO:0000256" key="2">
    <source>
        <dbReference type="ARBA" id="ARBA00022801"/>
    </source>
</evidence>
<feature type="domain" description="CobW C-terminal" evidence="6">
    <location>
        <begin position="267"/>
        <end position="357"/>
    </location>
</feature>
<reference evidence="7 8" key="1">
    <citation type="submission" date="2015-01" db="EMBL/GenBank/DDBJ databases">
        <title>Deinococcus puniceus/DY1/ whole genome sequencing.</title>
        <authorList>
            <person name="Kim M.K."/>
            <person name="Srinivasan S."/>
            <person name="Lee J.-J."/>
        </authorList>
    </citation>
    <scope>NUCLEOTIDE SEQUENCE [LARGE SCALE GENOMIC DNA]</scope>
    <source>
        <strain evidence="7 8">DY1</strain>
    </source>
</reference>
<dbReference type="CDD" id="cd03112">
    <property type="entry name" value="CobW-like"/>
    <property type="match status" value="1"/>
</dbReference>
<keyword evidence="3" id="KW-0143">Chaperone</keyword>
<dbReference type="SUPFAM" id="SSF52540">
    <property type="entry name" value="P-loop containing nucleoside triphosphate hydrolases"/>
    <property type="match status" value="1"/>
</dbReference>
<dbReference type="Proteomes" id="UP000077363">
    <property type="component" value="Chromosome"/>
</dbReference>